<dbReference type="Proteomes" id="UP001152533">
    <property type="component" value="Unassembled WGS sequence"/>
</dbReference>
<dbReference type="AlphaFoldDB" id="A0A9W4S8R5"/>
<feature type="region of interest" description="Disordered" evidence="1">
    <location>
        <begin position="146"/>
        <end position="332"/>
    </location>
</feature>
<gene>
    <name evidence="2" type="ORF">CGXH109_LOCUS144109</name>
</gene>
<organism evidence="2 3">
    <name type="scientific">Colletotrichum noveboracense</name>
    <dbReference type="NCBI Taxonomy" id="2664923"/>
    <lineage>
        <taxon>Eukaryota</taxon>
        <taxon>Fungi</taxon>
        <taxon>Dikarya</taxon>
        <taxon>Ascomycota</taxon>
        <taxon>Pezizomycotina</taxon>
        <taxon>Sordariomycetes</taxon>
        <taxon>Hypocreomycetidae</taxon>
        <taxon>Glomerellales</taxon>
        <taxon>Glomerellaceae</taxon>
        <taxon>Colletotrichum</taxon>
        <taxon>Colletotrichum gloeosporioides species complex</taxon>
    </lineage>
</organism>
<feature type="compositionally biased region" description="Acidic residues" evidence="1">
    <location>
        <begin position="180"/>
        <end position="190"/>
    </location>
</feature>
<accession>A0A9W4S8R5</accession>
<evidence type="ECO:0000256" key="1">
    <source>
        <dbReference type="SAM" id="MobiDB-lite"/>
    </source>
</evidence>
<reference evidence="2" key="1">
    <citation type="submission" date="2022-08" db="EMBL/GenBank/DDBJ databases">
        <authorList>
            <person name="Giroux E."/>
            <person name="Giroux E."/>
        </authorList>
    </citation>
    <scope>NUCLEOTIDE SEQUENCE</scope>
    <source>
        <strain evidence="2">H1091258</strain>
    </source>
</reference>
<feature type="compositionally biased region" description="Low complexity" evidence="1">
    <location>
        <begin position="270"/>
        <end position="279"/>
    </location>
</feature>
<sequence>RALEEGPSQHQVVDGRSSSWASAYREPVAGATAMAKTTQVLRAPANLNPAVWHLAVRGPAIRPRGRDTAHNMPNCAGGRDVRSYDIERVHTVKNTCADTCRASRCSNDQAKLMDAWFTNNFCLEHQGEEVLRAYFYGDSVLPEPASGAQVVAHQPRARKRRSRQRSKSDPAPIPIPETPDSSEESSDDEVPPATGHRSSTVLPTVGEEGDDSDGPQRAITPKPAEEQRDDTPPATPRRSQKTVHFADSPPRPSSPEKRPAVSADVWAAEPRNQSPPQLRSSRRRRRVDNRHAPPRASSNSVIASSHGREKRYHPSTPKTADVKRSSRTRSNR</sequence>
<evidence type="ECO:0000313" key="3">
    <source>
        <dbReference type="Proteomes" id="UP001152533"/>
    </source>
</evidence>
<proteinExistence type="predicted"/>
<dbReference type="EMBL" id="CAMGZC010002525">
    <property type="protein sequence ID" value="CAI0654996.1"/>
    <property type="molecule type" value="Genomic_DNA"/>
</dbReference>
<evidence type="ECO:0000313" key="2">
    <source>
        <dbReference type="EMBL" id="CAI0654996.1"/>
    </source>
</evidence>
<feature type="compositionally biased region" description="Basic residues" evidence="1">
    <location>
        <begin position="155"/>
        <end position="165"/>
    </location>
</feature>
<name>A0A9W4S8R5_9PEZI</name>
<feature type="region of interest" description="Disordered" evidence="1">
    <location>
        <begin position="1"/>
        <end position="20"/>
    </location>
</feature>
<feature type="non-terminal residue" evidence="2">
    <location>
        <position position="332"/>
    </location>
</feature>
<feature type="compositionally biased region" description="Polar residues" evidence="1">
    <location>
        <begin position="8"/>
        <end position="20"/>
    </location>
</feature>
<protein>
    <submittedName>
        <fullName evidence="2">Uncharacterized protein</fullName>
    </submittedName>
</protein>
<comment type="caution">
    <text evidence="2">The sequence shown here is derived from an EMBL/GenBank/DDBJ whole genome shotgun (WGS) entry which is preliminary data.</text>
</comment>
<keyword evidence="3" id="KW-1185">Reference proteome</keyword>